<feature type="domain" description="Glycosyltransferase 2-like" evidence="2">
    <location>
        <begin position="45"/>
        <end position="222"/>
    </location>
</feature>
<name>A0ABQ0QPN2_9PROT</name>
<comment type="caution">
    <text evidence="3">The sequence shown here is derived from an EMBL/GenBank/DDBJ whole genome shotgun (WGS) entry which is preliminary data.</text>
</comment>
<dbReference type="NCBIfam" id="TIGR03469">
    <property type="entry name" value="HpnB"/>
    <property type="match status" value="1"/>
</dbReference>
<dbReference type="InterPro" id="IPR001173">
    <property type="entry name" value="Glyco_trans_2-like"/>
</dbReference>
<evidence type="ECO:0000313" key="4">
    <source>
        <dbReference type="Proteomes" id="UP001062632"/>
    </source>
</evidence>
<keyword evidence="1" id="KW-1133">Transmembrane helix</keyword>
<dbReference type="RefSeq" id="WP_170211088.1">
    <property type="nucleotide sequence ID" value="NZ_BAQC01000028.1"/>
</dbReference>
<reference evidence="3 4" key="1">
    <citation type="submission" date="2013-04" db="EMBL/GenBank/DDBJ databases">
        <title>The genome sequencing project of 58 acetic acid bacteria.</title>
        <authorList>
            <person name="Okamoto-Kainuma A."/>
            <person name="Ishikawa M."/>
            <person name="Umino S."/>
            <person name="Koizumi Y."/>
            <person name="Shiwa Y."/>
            <person name="Yoshikawa H."/>
            <person name="Matsutani M."/>
            <person name="Matsushita K."/>
        </authorList>
    </citation>
    <scope>NUCLEOTIDE SEQUENCE [LARGE SCALE GENOMIC DNA]</scope>
    <source>
        <strain evidence="3 4">NBRC 106555</strain>
    </source>
</reference>
<accession>A0ABQ0QPN2</accession>
<feature type="transmembrane region" description="Helical" evidence="1">
    <location>
        <begin position="339"/>
        <end position="361"/>
    </location>
</feature>
<dbReference type="Proteomes" id="UP001062632">
    <property type="component" value="Unassembled WGS sequence"/>
</dbReference>
<keyword evidence="1" id="KW-0472">Membrane</keyword>
<dbReference type="InterPro" id="IPR029044">
    <property type="entry name" value="Nucleotide-diphossugar_trans"/>
</dbReference>
<evidence type="ECO:0000313" key="3">
    <source>
        <dbReference type="EMBL" id="GBR52611.1"/>
    </source>
</evidence>
<sequence length="381" mass="41441">MLRTGSALTSLGAWIYLSLFHGRFWQGGPMLAARETPPSPPDIAIVVPARDEAESVKACLTSLLEQDYAGKLSVILVDDNSTDGTGELARSVADPLQRLTVLTGADRPEGWSGKLWAVHQGVQCALENVGQHGYILLTDADILHARSHLSTLVSKAREDNLDLVSEMVALNCESSAERFLVPAFVYFFAMLYPFARTANPSSKVAGAAGGTILLRRRALERIGGIEALKGALIDDCTLAAHVKRSGGRLYLGHSTQAWSIRPYQGAHDIWKMIARTAYVQLRYSPLILVGTIVGMALIWLLPVAFALFAKGRAKKIGLITYLLSCATFVPTLRRFELSLWRALPLPLVAAFYMAATIGSAINHHRGSGVEWKNRAYKDSAA</sequence>
<dbReference type="PANTHER" id="PTHR43646">
    <property type="entry name" value="GLYCOSYLTRANSFERASE"/>
    <property type="match status" value="1"/>
</dbReference>
<dbReference type="Gene3D" id="3.90.550.10">
    <property type="entry name" value="Spore Coat Polysaccharide Biosynthesis Protein SpsA, Chain A"/>
    <property type="match status" value="1"/>
</dbReference>
<keyword evidence="1" id="KW-0812">Transmembrane</keyword>
<dbReference type="InterPro" id="IPR017832">
    <property type="entry name" value="Glyco_trans_2_hopen-assoc_HpnB"/>
</dbReference>
<feature type="transmembrane region" description="Helical" evidence="1">
    <location>
        <begin position="316"/>
        <end position="333"/>
    </location>
</feature>
<protein>
    <submittedName>
        <fullName evidence="3">Glycosyltransferase</fullName>
    </submittedName>
</protein>
<feature type="transmembrane region" description="Helical" evidence="1">
    <location>
        <begin position="286"/>
        <end position="309"/>
    </location>
</feature>
<keyword evidence="4" id="KW-1185">Reference proteome</keyword>
<dbReference type="EMBL" id="BAQC01000028">
    <property type="protein sequence ID" value="GBR52611.1"/>
    <property type="molecule type" value="Genomic_DNA"/>
</dbReference>
<organism evidence="3 4">
    <name type="scientific">Neokomagataea thailandica NBRC 106555</name>
    <dbReference type="NCBI Taxonomy" id="1223520"/>
    <lineage>
        <taxon>Bacteria</taxon>
        <taxon>Pseudomonadati</taxon>
        <taxon>Pseudomonadota</taxon>
        <taxon>Alphaproteobacteria</taxon>
        <taxon>Acetobacterales</taxon>
        <taxon>Acetobacteraceae</taxon>
        <taxon>Neokomagataea</taxon>
    </lineage>
</organism>
<evidence type="ECO:0000259" key="2">
    <source>
        <dbReference type="Pfam" id="PF00535"/>
    </source>
</evidence>
<evidence type="ECO:0000256" key="1">
    <source>
        <dbReference type="SAM" id="Phobius"/>
    </source>
</evidence>
<dbReference type="Pfam" id="PF00535">
    <property type="entry name" value="Glycos_transf_2"/>
    <property type="match status" value="1"/>
</dbReference>
<dbReference type="PANTHER" id="PTHR43646:SF3">
    <property type="entry name" value="SLR1566 PROTEIN"/>
    <property type="match status" value="1"/>
</dbReference>
<gene>
    <name evidence="3" type="ORF">AA106555_0975</name>
</gene>
<dbReference type="SUPFAM" id="SSF53448">
    <property type="entry name" value="Nucleotide-diphospho-sugar transferases"/>
    <property type="match status" value="1"/>
</dbReference>
<proteinExistence type="predicted"/>